<dbReference type="EMBL" id="JIBK01000048">
    <property type="protein sequence ID" value="POM84920.1"/>
    <property type="molecule type" value="Genomic_DNA"/>
</dbReference>
<dbReference type="Gene3D" id="3.30.170.10">
    <property type="entry name" value="Cyclin-dependent kinase, regulatory subunit"/>
    <property type="match status" value="1"/>
</dbReference>
<dbReference type="PROSITE" id="PS00945">
    <property type="entry name" value="CKS_2"/>
    <property type="match status" value="1"/>
</dbReference>
<dbReference type="GO" id="GO:0016301">
    <property type="term" value="F:kinase activity"/>
    <property type="evidence" value="ECO:0007669"/>
    <property type="project" value="UniProtKB-KW"/>
</dbReference>
<dbReference type="Pfam" id="PF01111">
    <property type="entry name" value="CKS"/>
    <property type="match status" value="1"/>
</dbReference>
<comment type="function">
    <text evidence="4">Binds to the catalytic subunit of the cyclin dependent kinases and is essential for their biological function.</text>
</comment>
<evidence type="ECO:0000313" key="7">
    <source>
        <dbReference type="Proteomes" id="UP000236928"/>
    </source>
</evidence>
<keyword evidence="3 4" id="KW-0131">Cell cycle</keyword>
<evidence type="ECO:0000256" key="5">
    <source>
        <dbReference type="SAM" id="Phobius"/>
    </source>
</evidence>
<evidence type="ECO:0000256" key="2">
    <source>
        <dbReference type="ARBA" id="ARBA00022618"/>
    </source>
</evidence>
<sequence>MVNYPDDILYSSKYEDDVYEYSLFQISKKAQAIIQSKPTGLLSEQEWRMLGVQQSRGWQHYLVHKPEPHILLFRRPLGTNPQTAEGFYSASASPSVSTSLTAYSVASSTVSLYYMLSQTKRGPTGKILASIYLPIQKDRSGDFTFTIRTDKWDGDTIMVSSCMLYYFSLAVNPNLNDKYSIYSSRVMPAFPWGEISLDEDPLQAMTRIYDYLVSLKGGYIRIPLNSVDIWQLYPLAVIQKYSSMRNGKFKFKAKYPKLKKNSKNKLKTDNIEQDTSENIKLTLMENESSLEMKRNRTNFEEVKENNSTCSTVIGQRSTLDSYFQTKELKSSSSVISDFKIRRKHCIGGLSVVCKNKLNPKVSYISVPWIPGERTAIEELKVIHEYTNTLERSSLNEICQKNKLNEKLVNLTLALILYLRERQYDINYIDAVNFKKCSFSKFKDKIIKFTLWFFDIFSLAHGKNRISVAPWKRILEEHWKLNPSKTLEYLIIGSHQQEVRSDIYSSSEWSEFDFAIAAVVHFFSIILGVPLLYGQYISKVSRKHFFLEREALNLQKYNVPVPHSVKYEAE</sequence>
<dbReference type="OrthoDB" id="340320at2759"/>
<dbReference type="PRINTS" id="PR00296">
    <property type="entry name" value="CYCLINKINASE"/>
</dbReference>
<organism evidence="6 7">
    <name type="scientific">Cryptosporidium meleagridis</name>
    <dbReference type="NCBI Taxonomy" id="93969"/>
    <lineage>
        <taxon>Eukaryota</taxon>
        <taxon>Sar</taxon>
        <taxon>Alveolata</taxon>
        <taxon>Apicomplexa</taxon>
        <taxon>Conoidasida</taxon>
        <taxon>Coccidia</taxon>
        <taxon>Eucoccidiorida</taxon>
        <taxon>Eimeriorina</taxon>
        <taxon>Cryptosporidiidae</taxon>
        <taxon>Cryptosporidium</taxon>
    </lineage>
</organism>
<proteinExistence type="inferred from homology"/>
<comment type="similarity">
    <text evidence="1 4">Belongs to the CKS family.</text>
</comment>
<dbReference type="SMART" id="SM01084">
    <property type="entry name" value="CKS"/>
    <property type="match status" value="1"/>
</dbReference>
<dbReference type="InterPro" id="IPR036858">
    <property type="entry name" value="Cyclin-dep_kinase_reg-sub_sf"/>
</dbReference>
<dbReference type="GO" id="GO:0051301">
    <property type="term" value="P:cell division"/>
    <property type="evidence" value="ECO:0007669"/>
    <property type="project" value="UniProtKB-UniRule"/>
</dbReference>
<keyword evidence="5" id="KW-0812">Transmembrane</keyword>
<keyword evidence="2 4" id="KW-0132">Cell division</keyword>
<dbReference type="InterPro" id="IPR000789">
    <property type="entry name" value="Cyclin-dep_kinase_reg-sub"/>
</dbReference>
<feature type="transmembrane region" description="Helical" evidence="5">
    <location>
        <begin position="513"/>
        <end position="532"/>
    </location>
</feature>
<dbReference type="Proteomes" id="UP000236928">
    <property type="component" value="Unassembled WGS sequence"/>
</dbReference>
<dbReference type="VEuPathDB" id="CryptoDB:CmeUKMEL1_14805"/>
<evidence type="ECO:0000256" key="1">
    <source>
        <dbReference type="ARBA" id="ARBA00007782"/>
    </source>
</evidence>
<dbReference type="GO" id="GO:0016538">
    <property type="term" value="F:cyclin-dependent protein serine/threonine kinase regulator activity"/>
    <property type="evidence" value="ECO:0007669"/>
    <property type="project" value="InterPro"/>
</dbReference>
<keyword evidence="7" id="KW-1185">Reference proteome</keyword>
<dbReference type="SUPFAM" id="SSF55637">
    <property type="entry name" value="Cell cycle regulatory proteins"/>
    <property type="match status" value="1"/>
</dbReference>
<dbReference type="PANTHER" id="PTHR23415">
    <property type="entry name" value="CYCLIN-DEPENDENT KINASES REGULATORY SUBUNIT/60S RIBOSOME SUBUNIT BIOGENESIS PROTEIN NIP7"/>
    <property type="match status" value="1"/>
</dbReference>
<keyword evidence="5" id="KW-1133">Transmembrane helix</keyword>
<gene>
    <name evidence="6" type="ORF">CmeUKMEL1_14805</name>
</gene>
<comment type="caution">
    <text evidence="6">The sequence shown here is derived from an EMBL/GenBank/DDBJ whole genome shotgun (WGS) entry which is preliminary data.</text>
</comment>
<keyword evidence="6" id="KW-0418">Kinase</keyword>
<keyword evidence="5" id="KW-0472">Membrane</keyword>
<name>A0A2P4Z4J1_9CRYT</name>
<keyword evidence="6" id="KW-0808">Transferase</keyword>
<accession>A0A2P4Z4J1</accession>
<evidence type="ECO:0000256" key="3">
    <source>
        <dbReference type="ARBA" id="ARBA00023306"/>
    </source>
</evidence>
<dbReference type="AlphaFoldDB" id="A0A2P4Z4J1"/>
<evidence type="ECO:0000313" key="6">
    <source>
        <dbReference type="EMBL" id="POM84920.1"/>
    </source>
</evidence>
<protein>
    <recommendedName>
        <fullName evidence="4">Cyclin-dependent kinases regulatory subunit</fullName>
    </recommendedName>
</protein>
<evidence type="ECO:0000256" key="4">
    <source>
        <dbReference type="RuleBase" id="RU311113"/>
    </source>
</evidence>
<reference evidence="6 7" key="1">
    <citation type="submission" date="2014-04" db="EMBL/GenBank/DDBJ databases">
        <title>Comparative Genomics of Cryptosporidium Species.</title>
        <authorList>
            <person name="Silva J.C."/>
            <person name="Su Q."/>
            <person name="Chalmers R."/>
            <person name="Chibucos M.C."/>
            <person name="Elwin K."/>
            <person name="Godinez A."/>
            <person name="Guo F."/>
            <person name="Huynh K."/>
            <person name="Orvis J."/>
            <person name="Ott S."/>
            <person name="Sadzewicz L."/>
            <person name="Sengamalay N."/>
            <person name="Shetty A."/>
            <person name="Sun M."/>
            <person name="Tallon L."/>
            <person name="Xiao L."/>
            <person name="Zhang H."/>
            <person name="Fraser C.M."/>
            <person name="Zhu G."/>
            <person name="Kissinger J."/>
            <person name="Widmer G."/>
        </authorList>
    </citation>
    <scope>NUCLEOTIDE SEQUENCE [LARGE SCALE GENOMIC DNA]</scope>
    <source>
        <strain evidence="6 7">UKMEL1</strain>
    </source>
</reference>